<gene>
    <name evidence="1" type="ORF">IPOD504_LOCUS13912</name>
</gene>
<dbReference type="EMBL" id="OW152816">
    <property type="protein sequence ID" value="CAH2067520.1"/>
    <property type="molecule type" value="Genomic_DNA"/>
</dbReference>
<accession>A0ABN8IYC4</accession>
<organism evidence="1 2">
    <name type="scientific">Iphiclides podalirius</name>
    <name type="common">scarce swallowtail</name>
    <dbReference type="NCBI Taxonomy" id="110791"/>
    <lineage>
        <taxon>Eukaryota</taxon>
        <taxon>Metazoa</taxon>
        <taxon>Ecdysozoa</taxon>
        <taxon>Arthropoda</taxon>
        <taxon>Hexapoda</taxon>
        <taxon>Insecta</taxon>
        <taxon>Pterygota</taxon>
        <taxon>Neoptera</taxon>
        <taxon>Endopterygota</taxon>
        <taxon>Lepidoptera</taxon>
        <taxon>Glossata</taxon>
        <taxon>Ditrysia</taxon>
        <taxon>Papilionoidea</taxon>
        <taxon>Papilionidae</taxon>
        <taxon>Papilioninae</taxon>
        <taxon>Iphiclides</taxon>
    </lineage>
</organism>
<name>A0ABN8IYC4_9NEOP</name>
<proteinExistence type="predicted"/>
<sequence>MPRLLHFSETNSNGSVSATRANTLTSYSRFQAARAHANVRKRENSPEATLDSAPVTYDLLVLRQRKAPLRHCCLGYIGLRPSSAALRSD</sequence>
<feature type="non-terminal residue" evidence="1">
    <location>
        <position position="89"/>
    </location>
</feature>
<evidence type="ECO:0000313" key="1">
    <source>
        <dbReference type="EMBL" id="CAH2067520.1"/>
    </source>
</evidence>
<reference evidence="1" key="1">
    <citation type="submission" date="2022-03" db="EMBL/GenBank/DDBJ databases">
        <authorList>
            <person name="Martin H S."/>
        </authorList>
    </citation>
    <scope>NUCLEOTIDE SEQUENCE</scope>
</reference>
<evidence type="ECO:0000313" key="2">
    <source>
        <dbReference type="Proteomes" id="UP000837857"/>
    </source>
</evidence>
<protein>
    <submittedName>
        <fullName evidence="1">Uncharacterized protein</fullName>
    </submittedName>
</protein>
<keyword evidence="2" id="KW-1185">Reference proteome</keyword>
<dbReference type="Proteomes" id="UP000837857">
    <property type="component" value="Chromosome 4"/>
</dbReference>